<keyword evidence="2" id="KW-0808">Transferase</keyword>
<evidence type="ECO:0000259" key="1">
    <source>
        <dbReference type="Pfam" id="PF00583"/>
    </source>
</evidence>
<organism evidence="2 3">
    <name type="scientific">Alteromonas aestuariivivens</name>
    <dbReference type="NCBI Taxonomy" id="1938339"/>
    <lineage>
        <taxon>Bacteria</taxon>
        <taxon>Pseudomonadati</taxon>
        <taxon>Pseudomonadota</taxon>
        <taxon>Gammaproteobacteria</taxon>
        <taxon>Alteromonadales</taxon>
        <taxon>Alteromonadaceae</taxon>
        <taxon>Alteromonas/Salinimonas group</taxon>
        <taxon>Alteromonas</taxon>
    </lineage>
</organism>
<keyword evidence="3" id="KW-1185">Reference proteome</keyword>
<dbReference type="AlphaFoldDB" id="A0A3D8M451"/>
<dbReference type="EMBL" id="QRHA01000011">
    <property type="protein sequence ID" value="RDV24388.1"/>
    <property type="molecule type" value="Genomic_DNA"/>
</dbReference>
<gene>
    <name evidence="2" type="ORF">DXV75_14320</name>
</gene>
<dbReference type="Gene3D" id="3.40.630.30">
    <property type="match status" value="1"/>
</dbReference>
<feature type="domain" description="N-acetyltransferase" evidence="1">
    <location>
        <begin position="119"/>
        <end position="165"/>
    </location>
</feature>
<name>A0A3D8M451_9ALTE</name>
<dbReference type="Proteomes" id="UP000256561">
    <property type="component" value="Unassembled WGS sequence"/>
</dbReference>
<sequence length="215" mass="24580">MVNVAFAELNPENLKAVYLAADDLKVAASILYNAYFDDPLFVDIFQAEKEGYESRLRSAIREELNAFWVAKQPMIGLFEDSRLLAVACLTSPDSAFGAGRYWHWRLKMLLTAGLFGTRQMLEKEERVRRRIPAQNYHMLSFIGVHPDHQHHGLGHMLMRAIDSVLLEDDRSEGVGVYVTLPKCLSFFENGEYEKVSELEVGHITGQIMFRSRPEI</sequence>
<dbReference type="InterPro" id="IPR016181">
    <property type="entry name" value="Acyl_CoA_acyltransferase"/>
</dbReference>
<proteinExistence type="predicted"/>
<evidence type="ECO:0000313" key="2">
    <source>
        <dbReference type="EMBL" id="RDV24388.1"/>
    </source>
</evidence>
<protein>
    <submittedName>
        <fullName evidence="2">N-acetyltransferase</fullName>
    </submittedName>
</protein>
<dbReference type="GO" id="GO:0016747">
    <property type="term" value="F:acyltransferase activity, transferring groups other than amino-acyl groups"/>
    <property type="evidence" value="ECO:0007669"/>
    <property type="project" value="InterPro"/>
</dbReference>
<comment type="caution">
    <text evidence="2">The sequence shown here is derived from an EMBL/GenBank/DDBJ whole genome shotgun (WGS) entry which is preliminary data.</text>
</comment>
<dbReference type="InterPro" id="IPR000182">
    <property type="entry name" value="GNAT_dom"/>
</dbReference>
<dbReference type="CDD" id="cd04301">
    <property type="entry name" value="NAT_SF"/>
    <property type="match status" value="1"/>
</dbReference>
<dbReference type="RefSeq" id="WP_115594115.1">
    <property type="nucleotide sequence ID" value="NZ_QRHA01000011.1"/>
</dbReference>
<dbReference type="Pfam" id="PF00583">
    <property type="entry name" value="Acetyltransf_1"/>
    <property type="match status" value="1"/>
</dbReference>
<dbReference type="OrthoDB" id="6195612at2"/>
<reference evidence="3" key="1">
    <citation type="submission" date="2018-08" db="EMBL/GenBank/DDBJ databases">
        <authorList>
            <person name="Zhang J."/>
            <person name="Du Z.-J."/>
        </authorList>
    </citation>
    <scope>NUCLEOTIDE SEQUENCE [LARGE SCALE GENOMIC DNA]</scope>
    <source>
        <strain evidence="3">KCTC 52655</strain>
    </source>
</reference>
<evidence type="ECO:0000313" key="3">
    <source>
        <dbReference type="Proteomes" id="UP000256561"/>
    </source>
</evidence>
<dbReference type="SUPFAM" id="SSF55729">
    <property type="entry name" value="Acyl-CoA N-acyltransferases (Nat)"/>
    <property type="match status" value="1"/>
</dbReference>
<accession>A0A3D8M451</accession>